<gene>
    <name evidence="1" type="ORF">CCC_01388</name>
</gene>
<dbReference type="OrthoDB" id="7190444at2"/>
<proteinExistence type="predicted"/>
<accession>A0A0C2YQE0</accession>
<dbReference type="EMBL" id="JXSL01000033">
    <property type="protein sequence ID" value="KIL96895.1"/>
    <property type="molecule type" value="Genomic_DNA"/>
</dbReference>
<dbReference type="RefSeq" id="WP_009870294.1">
    <property type="nucleotide sequence ID" value="NZ_JXSL01000033.1"/>
</dbReference>
<name>A0A0C2YQE0_PARME</name>
<organism evidence="1 2">
    <name type="scientific">Paramagnetospirillum magnetotacticum MS-1</name>
    <dbReference type="NCBI Taxonomy" id="272627"/>
    <lineage>
        <taxon>Bacteria</taxon>
        <taxon>Pseudomonadati</taxon>
        <taxon>Pseudomonadota</taxon>
        <taxon>Alphaproteobacteria</taxon>
        <taxon>Rhodospirillales</taxon>
        <taxon>Magnetospirillaceae</taxon>
        <taxon>Paramagnetospirillum</taxon>
    </lineage>
</organism>
<sequence length="118" mass="13675">MRKEDEERVAARLAKVMAMMCVRNTKLEDIHAGVVPVTKTGDYSDVVVLDAEGRKIPWLEVSHIDDSQMRDLMKEIVDRLYTFHMRFDDPEFQAKIDRWEAVAAKWDQPELKVSGVEP</sequence>
<keyword evidence="2" id="KW-1185">Reference proteome</keyword>
<dbReference type="STRING" id="272627.CCC_01388"/>
<dbReference type="Proteomes" id="UP000031971">
    <property type="component" value="Unassembled WGS sequence"/>
</dbReference>
<comment type="caution">
    <text evidence="1">The sequence shown here is derived from an EMBL/GenBank/DDBJ whole genome shotgun (WGS) entry which is preliminary data.</text>
</comment>
<evidence type="ECO:0000313" key="2">
    <source>
        <dbReference type="Proteomes" id="UP000031971"/>
    </source>
</evidence>
<evidence type="ECO:0000313" key="1">
    <source>
        <dbReference type="EMBL" id="KIL96895.1"/>
    </source>
</evidence>
<protein>
    <submittedName>
        <fullName evidence="1">Uncharacterized protein</fullName>
    </submittedName>
</protein>
<dbReference type="AlphaFoldDB" id="A0A0C2YQE0"/>
<reference evidence="1 2" key="1">
    <citation type="submission" date="2015-01" db="EMBL/GenBank/DDBJ databases">
        <title>Genome Sequence of Magnetospirillum magnetotacticum Strain MS-1.</title>
        <authorList>
            <person name="Marinov G.K."/>
            <person name="Smalley M.D."/>
            <person name="DeSalvo G."/>
        </authorList>
    </citation>
    <scope>NUCLEOTIDE SEQUENCE [LARGE SCALE GENOMIC DNA]</scope>
    <source>
        <strain evidence="1 2">MS-1</strain>
    </source>
</reference>